<comment type="caution">
    <text evidence="2">The sequence shown here is derived from an EMBL/GenBank/DDBJ whole genome shotgun (WGS) entry which is preliminary data.</text>
</comment>
<dbReference type="RefSeq" id="XP_037153617.1">
    <property type="nucleotide sequence ID" value="XM_037300800.1"/>
</dbReference>
<accession>A0A8H6FDV5</accession>
<dbReference type="AlphaFoldDB" id="A0A8H6FDV5"/>
<evidence type="ECO:0000313" key="2">
    <source>
        <dbReference type="EMBL" id="KAF6224750.1"/>
    </source>
</evidence>
<dbReference type="InterPro" id="IPR002818">
    <property type="entry name" value="DJ-1/PfpI"/>
</dbReference>
<evidence type="ECO:0000313" key="3">
    <source>
        <dbReference type="Proteomes" id="UP000593566"/>
    </source>
</evidence>
<gene>
    <name evidence="2" type="ORF">HO133_009944</name>
</gene>
<name>A0A8H6FDV5_9LECA</name>
<dbReference type="Gene3D" id="3.40.50.880">
    <property type="match status" value="1"/>
</dbReference>
<dbReference type="Proteomes" id="UP000593566">
    <property type="component" value="Unassembled WGS sequence"/>
</dbReference>
<proteinExistence type="predicted"/>
<dbReference type="Pfam" id="PF01965">
    <property type="entry name" value="DJ-1_PfpI"/>
    <property type="match status" value="1"/>
</dbReference>
<dbReference type="PANTHER" id="PTHR43130:SF7">
    <property type="entry name" value="DJ-1_PFPI DOMAIN-CONTAINING PROTEIN"/>
    <property type="match status" value="1"/>
</dbReference>
<dbReference type="EMBL" id="JACCJB010000008">
    <property type="protein sequence ID" value="KAF6224750.1"/>
    <property type="molecule type" value="Genomic_DNA"/>
</dbReference>
<dbReference type="PANTHER" id="PTHR43130">
    <property type="entry name" value="ARAC-FAMILY TRANSCRIPTIONAL REGULATOR"/>
    <property type="match status" value="1"/>
</dbReference>
<reference evidence="2 3" key="1">
    <citation type="journal article" date="2020" name="Genomics">
        <title>Complete, high-quality genomes from long-read metagenomic sequencing of two wolf lichen thalli reveals enigmatic genome architecture.</title>
        <authorList>
            <person name="McKenzie S.K."/>
            <person name="Walston R.F."/>
            <person name="Allen J.L."/>
        </authorList>
    </citation>
    <scope>NUCLEOTIDE SEQUENCE [LARGE SCALE GENOMIC DNA]</scope>
    <source>
        <strain evidence="2">WasteWater1</strain>
    </source>
</reference>
<feature type="domain" description="DJ-1/PfpI" evidence="1">
    <location>
        <begin position="69"/>
        <end position="198"/>
    </location>
</feature>
<evidence type="ECO:0000259" key="1">
    <source>
        <dbReference type="Pfam" id="PF01965"/>
    </source>
</evidence>
<protein>
    <recommendedName>
        <fullName evidence="1">DJ-1/PfpI domain-containing protein</fullName>
    </recommendedName>
</protein>
<organism evidence="2 3">
    <name type="scientific">Letharia lupina</name>
    <dbReference type="NCBI Taxonomy" id="560253"/>
    <lineage>
        <taxon>Eukaryota</taxon>
        <taxon>Fungi</taxon>
        <taxon>Dikarya</taxon>
        <taxon>Ascomycota</taxon>
        <taxon>Pezizomycotina</taxon>
        <taxon>Lecanoromycetes</taxon>
        <taxon>OSLEUM clade</taxon>
        <taxon>Lecanoromycetidae</taxon>
        <taxon>Lecanorales</taxon>
        <taxon>Lecanorineae</taxon>
        <taxon>Parmeliaceae</taxon>
        <taxon>Letharia</taxon>
    </lineage>
</organism>
<dbReference type="InterPro" id="IPR029062">
    <property type="entry name" value="Class_I_gatase-like"/>
</dbReference>
<dbReference type="InterPro" id="IPR052158">
    <property type="entry name" value="INH-QAR"/>
</dbReference>
<sequence length="248" mass="26485">MASKPTIRIGVLLIDTVELLDLSPIDLFGMLSEPYVSTLSFLPAPLKAGAVPMEILYINQAGPNTLQECTANVGLRVDASISDKICAPAKKGGEKTLDILLIPGPDPSAYKPTDALNGFIEGHFDNGTDVLSVCTGIYPTGCAGVLKGKRVTGPRPLLPELQKKFPEAIWETKRWVSDGNLWSSGAFTNGQDMVAAYIREKWPGPTAEAMMALADVGERSQEYGVATVLRLSNIKDVASTCLLLPPGK</sequence>
<dbReference type="GeneID" id="59338336"/>
<dbReference type="SUPFAM" id="SSF52317">
    <property type="entry name" value="Class I glutamine amidotransferase-like"/>
    <property type="match status" value="1"/>
</dbReference>
<keyword evidence="3" id="KW-1185">Reference proteome</keyword>